<name>A0A4R4PNB6_9ACTN</name>
<comment type="caution">
    <text evidence="5">The sequence shown here is derived from an EMBL/GenBank/DDBJ whole genome shotgun (WGS) entry which is preliminary data.</text>
</comment>
<sequence length="275" mass="28741">MRYLRRAAPAPAATFPEEHPVSTTSSRRRFLTTALTTGLTVGTGTAVLTACAGASPSSTPVASADSAPPSGSVPPSADPVLNGEQALARLVEGNARFVADREERLDEGVARRVAVSKGQHPFATVLGCVDSRVPIELVFDQGLGDLVVVRSAGEALDHSVTGSLEFGVAELHTPLLVVLGHQRCGALDATIKALDTHQRTAEAGQIGYLVEALTPAVRQVAGKPGDRLTNAIHANINLVLAELRRSPVIAPLEKSGKLKLVGAYYELDTGQVHLT</sequence>
<dbReference type="EMBL" id="SMKA01000162">
    <property type="protein sequence ID" value="TDC23523.1"/>
    <property type="molecule type" value="Genomic_DNA"/>
</dbReference>
<dbReference type="CDD" id="cd03378">
    <property type="entry name" value="beta_CA_cladeC"/>
    <property type="match status" value="1"/>
</dbReference>
<feature type="binding site" evidence="3">
    <location>
        <position position="130"/>
    </location>
    <ligand>
        <name>Zn(2+)</name>
        <dbReference type="ChEBI" id="CHEBI:29105"/>
    </ligand>
</feature>
<dbReference type="InterPro" id="IPR036874">
    <property type="entry name" value="Carbonic_anhydrase_sf"/>
</dbReference>
<gene>
    <name evidence="5" type="ORF">E1261_28260</name>
</gene>
<dbReference type="SUPFAM" id="SSF53056">
    <property type="entry name" value="beta-carbonic anhydrase, cab"/>
    <property type="match status" value="1"/>
</dbReference>
<dbReference type="InterPro" id="IPR001765">
    <property type="entry name" value="Carbonic_anhydrase"/>
</dbReference>
<evidence type="ECO:0000313" key="5">
    <source>
        <dbReference type="EMBL" id="TDC23523.1"/>
    </source>
</evidence>
<reference evidence="5 6" key="1">
    <citation type="submission" date="2019-03" db="EMBL/GenBank/DDBJ databases">
        <title>Draft genome sequences of novel Actinobacteria.</title>
        <authorList>
            <person name="Sahin N."/>
            <person name="Ay H."/>
            <person name="Saygin H."/>
        </authorList>
    </citation>
    <scope>NUCLEOTIDE SEQUENCE [LARGE SCALE GENOMIC DNA]</scope>
    <source>
        <strain evidence="5 6">JCM 30547</strain>
    </source>
</reference>
<evidence type="ECO:0000256" key="4">
    <source>
        <dbReference type="SAM" id="MobiDB-lite"/>
    </source>
</evidence>
<feature type="binding site" evidence="3">
    <location>
        <position position="128"/>
    </location>
    <ligand>
        <name>Zn(2+)</name>
        <dbReference type="ChEBI" id="CHEBI:29105"/>
    </ligand>
</feature>
<keyword evidence="3" id="KW-0479">Metal-binding</keyword>
<dbReference type="GO" id="GO:0008270">
    <property type="term" value="F:zinc ion binding"/>
    <property type="evidence" value="ECO:0007669"/>
    <property type="project" value="InterPro"/>
</dbReference>
<dbReference type="GO" id="GO:0004089">
    <property type="term" value="F:carbonate dehydratase activity"/>
    <property type="evidence" value="ECO:0007669"/>
    <property type="project" value="InterPro"/>
</dbReference>
<keyword evidence="6" id="KW-1185">Reference proteome</keyword>
<feature type="binding site" evidence="3">
    <location>
        <position position="181"/>
    </location>
    <ligand>
        <name>Zn(2+)</name>
        <dbReference type="ChEBI" id="CHEBI:29105"/>
    </ligand>
</feature>
<dbReference type="SMART" id="SM00947">
    <property type="entry name" value="Pro_CA"/>
    <property type="match status" value="1"/>
</dbReference>
<feature type="binding site" evidence="3">
    <location>
        <position position="184"/>
    </location>
    <ligand>
        <name>Zn(2+)</name>
        <dbReference type="ChEBI" id="CHEBI:29105"/>
    </ligand>
</feature>
<dbReference type="PANTHER" id="PTHR11002:SF79">
    <property type="entry name" value="CARBONIC ANHYDRASE 2"/>
    <property type="match status" value="1"/>
</dbReference>
<dbReference type="Proteomes" id="UP000295075">
    <property type="component" value="Unassembled WGS sequence"/>
</dbReference>
<evidence type="ECO:0000256" key="1">
    <source>
        <dbReference type="ARBA" id="ARBA00006217"/>
    </source>
</evidence>
<dbReference type="OrthoDB" id="9797527at2"/>
<organism evidence="5 6">
    <name type="scientific">Kribbella albertanoniae</name>
    <dbReference type="NCBI Taxonomy" id="1266829"/>
    <lineage>
        <taxon>Bacteria</taxon>
        <taxon>Bacillati</taxon>
        <taxon>Actinomycetota</taxon>
        <taxon>Actinomycetes</taxon>
        <taxon>Propionibacteriales</taxon>
        <taxon>Kribbellaceae</taxon>
        <taxon>Kribbella</taxon>
    </lineage>
</organism>
<dbReference type="InterPro" id="IPR006311">
    <property type="entry name" value="TAT_signal"/>
</dbReference>
<evidence type="ECO:0000256" key="2">
    <source>
        <dbReference type="ARBA" id="ARBA00024993"/>
    </source>
</evidence>
<comment type="function">
    <text evidence="2">Catalyzes the reversible hydration of carbon dioxide to form bicarbonate.</text>
</comment>
<protein>
    <submittedName>
        <fullName evidence="5">Carbonic anhydrase</fullName>
    </submittedName>
</protein>
<feature type="region of interest" description="Disordered" evidence="4">
    <location>
        <begin position="53"/>
        <end position="77"/>
    </location>
</feature>
<dbReference type="Gene3D" id="3.40.1050.10">
    <property type="entry name" value="Carbonic anhydrase"/>
    <property type="match status" value="1"/>
</dbReference>
<accession>A0A4R4PNB6</accession>
<proteinExistence type="inferred from homology"/>
<comment type="cofactor">
    <cofactor evidence="3">
        <name>Zn(2+)</name>
        <dbReference type="ChEBI" id="CHEBI:29105"/>
    </cofactor>
    <text evidence="3">Binds 1 zinc ion per subunit.</text>
</comment>
<dbReference type="AlphaFoldDB" id="A0A4R4PNB6"/>
<evidence type="ECO:0000256" key="3">
    <source>
        <dbReference type="PIRSR" id="PIRSR601765-1"/>
    </source>
</evidence>
<dbReference type="PROSITE" id="PS51318">
    <property type="entry name" value="TAT"/>
    <property type="match status" value="1"/>
</dbReference>
<dbReference type="PANTHER" id="PTHR11002">
    <property type="entry name" value="CARBONIC ANHYDRASE"/>
    <property type="match status" value="1"/>
</dbReference>
<comment type="similarity">
    <text evidence="1">Belongs to the beta-class carbonic anhydrase family.</text>
</comment>
<feature type="region of interest" description="Disordered" evidence="4">
    <location>
        <begin position="1"/>
        <end position="28"/>
    </location>
</feature>
<evidence type="ECO:0000313" key="6">
    <source>
        <dbReference type="Proteomes" id="UP000295075"/>
    </source>
</evidence>
<dbReference type="Pfam" id="PF00484">
    <property type="entry name" value="Pro_CA"/>
    <property type="match status" value="1"/>
</dbReference>
<feature type="compositionally biased region" description="Low complexity" evidence="4">
    <location>
        <begin position="1"/>
        <end position="13"/>
    </location>
</feature>
<keyword evidence="3" id="KW-0862">Zinc</keyword>